<dbReference type="EMBL" id="RSCD01000006">
    <property type="protein sequence ID" value="RSH92339.1"/>
    <property type="molecule type" value="Genomic_DNA"/>
</dbReference>
<evidence type="ECO:0000313" key="2">
    <source>
        <dbReference type="EMBL" id="RSH92339.1"/>
    </source>
</evidence>
<dbReference type="Proteomes" id="UP000279259">
    <property type="component" value="Unassembled WGS sequence"/>
</dbReference>
<keyword evidence="3" id="KW-1185">Reference proteome</keyword>
<proteinExistence type="predicted"/>
<evidence type="ECO:0000313" key="3">
    <source>
        <dbReference type="Proteomes" id="UP000279259"/>
    </source>
</evidence>
<reference evidence="2 3" key="1">
    <citation type="submission" date="2018-11" db="EMBL/GenBank/DDBJ databases">
        <title>Genome sequence of Saitozyma podzolica DSM 27192.</title>
        <authorList>
            <person name="Aliyu H."/>
            <person name="Gorte O."/>
            <person name="Ochsenreither K."/>
        </authorList>
    </citation>
    <scope>NUCLEOTIDE SEQUENCE [LARGE SCALE GENOMIC DNA]</scope>
    <source>
        <strain evidence="2 3">DSM 27192</strain>
    </source>
</reference>
<name>A0A427YMR7_9TREE</name>
<feature type="region of interest" description="Disordered" evidence="1">
    <location>
        <begin position="72"/>
        <end position="130"/>
    </location>
</feature>
<protein>
    <submittedName>
        <fullName evidence="2">Uncharacterized protein</fullName>
    </submittedName>
</protein>
<gene>
    <name evidence="2" type="ORF">EHS25_008754</name>
</gene>
<accession>A0A427YMR7</accession>
<dbReference type="AlphaFoldDB" id="A0A427YMR7"/>
<feature type="compositionally biased region" description="Basic and acidic residues" evidence="1">
    <location>
        <begin position="111"/>
        <end position="120"/>
    </location>
</feature>
<sequence>MGGRLVGRMIVGPRFFLIGLTECSLVWTVTHHVTSLAAQEKIFRGFMISLCLADWTQCAWLLGIARPPLSAETAHEPLPAPRSPQRSTTAGTHPASPVTPAKTLAAEGGEVEEREKEKAKGSVRRRARGT</sequence>
<evidence type="ECO:0000256" key="1">
    <source>
        <dbReference type="SAM" id="MobiDB-lite"/>
    </source>
</evidence>
<feature type="compositionally biased region" description="Basic residues" evidence="1">
    <location>
        <begin position="121"/>
        <end position="130"/>
    </location>
</feature>
<organism evidence="2 3">
    <name type="scientific">Saitozyma podzolica</name>
    <dbReference type="NCBI Taxonomy" id="1890683"/>
    <lineage>
        <taxon>Eukaryota</taxon>
        <taxon>Fungi</taxon>
        <taxon>Dikarya</taxon>
        <taxon>Basidiomycota</taxon>
        <taxon>Agaricomycotina</taxon>
        <taxon>Tremellomycetes</taxon>
        <taxon>Tremellales</taxon>
        <taxon>Trimorphomycetaceae</taxon>
        <taxon>Saitozyma</taxon>
    </lineage>
</organism>
<comment type="caution">
    <text evidence="2">The sequence shown here is derived from an EMBL/GenBank/DDBJ whole genome shotgun (WGS) entry which is preliminary data.</text>
</comment>